<dbReference type="PRINTS" id="PR00072">
    <property type="entry name" value="MALOXRDTASE"/>
</dbReference>
<dbReference type="InterPro" id="IPR012302">
    <property type="entry name" value="Malic_NAD-bd"/>
</dbReference>
<dbReference type="FunFam" id="3.40.50.10380:FF:000001">
    <property type="entry name" value="NAD-dependent malic enzyme"/>
    <property type="match status" value="1"/>
</dbReference>
<sequence length="574" mass="62213">MTTGYQPNEFEFGRDDDGEFVRVMARGHQVLSSPGINQGSGFSLEDRTALGLNGLLPSGVTTLSGQLKRVYAQYRAQPDALSKYLYLNSMHDRNEVLFFALLTEHIEEMMPIVYTPTIGQAIEEYSHWYQRPRGAFLSIDSPEKVEEALAAMGHRSEDVDLIVVTDSEGILGIGDQGVGGIAITVGKLAVYTAAAGIHPHRVLPVVLDTGTDNLELLNDDSYLGARHARVRGQRYDDFVDRFVVGAHKLFPKAMIHWEDFGAGNATRILAKYREEYCTFNDDIQGTAAVVAAAVMAAVKASGTPLSEQRIVVHGAGSAGIGIASLLRRVMIQQGVDAEEARSHVWGLGSRGLLREGLRLRDFQQPWARPASELKGWTLDRKGRYELADVVRNVHPTILIGCSAQPGAFSEEIVGEMAGYCDRPIIMPLSNPTRKAEAVPSDLLEWTDGKALIATGSPFEPVRHRGTTYRIAQANNALVFPGIGLGAITSRASRVSEGMIAAAATALARTVNARTPGASLLPDMTALRSISARVALAVVEAAQNQELATVELGTNPVQAIYDAMWQPRYPRVIAA</sequence>
<evidence type="ECO:0000256" key="10">
    <source>
        <dbReference type="RuleBase" id="RU003427"/>
    </source>
</evidence>
<evidence type="ECO:0000256" key="4">
    <source>
        <dbReference type="ARBA" id="ARBA00023027"/>
    </source>
</evidence>
<gene>
    <name evidence="13" type="primary">maeA_2</name>
    <name evidence="13" type="ORF">JS278_03089</name>
</gene>
<evidence type="ECO:0000256" key="1">
    <source>
        <dbReference type="ARBA" id="ARBA00001936"/>
    </source>
</evidence>
<comment type="cofactor">
    <cofactor evidence="1">
        <name>Mn(2+)</name>
        <dbReference type="ChEBI" id="CHEBI:29035"/>
    </cofactor>
</comment>
<dbReference type="RefSeq" id="WP_114045964.1">
    <property type="nucleotide sequence ID" value="NZ_CP025198.1"/>
</dbReference>
<keyword evidence="4" id="KW-0520">NAD</keyword>
<feature type="active site" description="Proton donor" evidence="7">
    <location>
        <position position="114"/>
    </location>
</feature>
<dbReference type="InterPro" id="IPR036291">
    <property type="entry name" value="NAD(P)-bd_dom_sf"/>
</dbReference>
<dbReference type="PANTHER" id="PTHR23406">
    <property type="entry name" value="MALIC ENZYME-RELATED"/>
    <property type="match status" value="1"/>
</dbReference>
<evidence type="ECO:0000313" key="14">
    <source>
        <dbReference type="Proteomes" id="UP000251995"/>
    </source>
</evidence>
<proteinExistence type="inferred from homology"/>
<evidence type="ECO:0000256" key="8">
    <source>
        <dbReference type="PIRSR" id="PIRSR000106-2"/>
    </source>
</evidence>
<evidence type="ECO:0000259" key="12">
    <source>
        <dbReference type="SMART" id="SM01274"/>
    </source>
</evidence>
<feature type="binding site" evidence="9">
    <location>
        <position position="259"/>
    </location>
    <ligand>
        <name>a divalent metal cation</name>
        <dbReference type="ChEBI" id="CHEBI:60240"/>
    </ligand>
</feature>
<keyword evidence="13" id="KW-0560">Oxidoreductase</keyword>
<evidence type="ECO:0000256" key="2">
    <source>
        <dbReference type="ARBA" id="ARBA00008785"/>
    </source>
</evidence>
<comment type="similarity">
    <text evidence="2 10">Belongs to the malic enzymes family.</text>
</comment>
<organism evidence="13 14">
    <name type="scientific">Acidipropionibacterium virtanenii</name>
    <dbReference type="NCBI Taxonomy" id="2057246"/>
    <lineage>
        <taxon>Bacteria</taxon>
        <taxon>Bacillati</taxon>
        <taxon>Actinomycetota</taxon>
        <taxon>Actinomycetes</taxon>
        <taxon>Propionibacteriales</taxon>
        <taxon>Propionibacteriaceae</taxon>
        <taxon>Acidipropionibacterium</taxon>
    </lineage>
</organism>
<keyword evidence="3 9" id="KW-0479">Metal-binding</keyword>
<protein>
    <recommendedName>
        <fullName evidence="5">Putative malate oxidoreductase [NAD]</fullName>
    </recommendedName>
    <alternativeName>
        <fullName evidence="6">Malic enzyme</fullName>
    </alternativeName>
</protein>
<dbReference type="Gene3D" id="3.40.50.720">
    <property type="entry name" value="NAD(P)-binding Rossmann-like Domain"/>
    <property type="match status" value="1"/>
</dbReference>
<dbReference type="Gene3D" id="3.40.50.10380">
    <property type="entry name" value="Malic enzyme, N-terminal domain"/>
    <property type="match status" value="1"/>
</dbReference>
<dbReference type="SMART" id="SM01274">
    <property type="entry name" value="malic"/>
    <property type="match status" value="1"/>
</dbReference>
<dbReference type="Pfam" id="PF00390">
    <property type="entry name" value="malic"/>
    <property type="match status" value="1"/>
</dbReference>
<evidence type="ECO:0000259" key="11">
    <source>
        <dbReference type="SMART" id="SM00919"/>
    </source>
</evidence>
<dbReference type="AlphaFoldDB" id="A0A344UY75"/>
<feature type="domain" description="Malic enzyme N-terminal" evidence="12">
    <location>
        <begin position="91"/>
        <end position="273"/>
    </location>
</feature>
<dbReference type="PANTHER" id="PTHR23406:SF34">
    <property type="entry name" value="NAD-DEPENDENT MALIC ENZYME, MITOCHONDRIAL"/>
    <property type="match status" value="1"/>
</dbReference>
<dbReference type="GO" id="GO:0004470">
    <property type="term" value="F:malic enzyme activity"/>
    <property type="evidence" value="ECO:0007669"/>
    <property type="project" value="InterPro"/>
</dbReference>
<dbReference type="SUPFAM" id="SSF53223">
    <property type="entry name" value="Aminoacid dehydrogenase-like, N-terminal domain"/>
    <property type="match status" value="1"/>
</dbReference>
<dbReference type="InterPro" id="IPR046346">
    <property type="entry name" value="Aminoacid_DH-like_N_sf"/>
</dbReference>
<dbReference type="KEGG" id="acij:JS278_03089"/>
<accession>A0A344UY75</accession>
<dbReference type="GO" id="GO:0046872">
    <property type="term" value="F:metal ion binding"/>
    <property type="evidence" value="ECO:0007669"/>
    <property type="project" value="UniProtKB-KW"/>
</dbReference>
<dbReference type="InterPro" id="IPR001891">
    <property type="entry name" value="Malic_OxRdtase"/>
</dbReference>
<feature type="binding site" evidence="8">
    <location>
        <position position="474"/>
    </location>
    <ligand>
        <name>(S)-malate</name>
        <dbReference type="ChEBI" id="CHEBI:15589"/>
    </ligand>
</feature>
<evidence type="ECO:0000313" key="13">
    <source>
        <dbReference type="EMBL" id="AXE40223.1"/>
    </source>
</evidence>
<dbReference type="SUPFAM" id="SSF51735">
    <property type="entry name" value="NAD(P)-binding Rossmann-fold domains"/>
    <property type="match status" value="1"/>
</dbReference>
<dbReference type="InterPro" id="IPR012301">
    <property type="entry name" value="Malic_N_dom"/>
</dbReference>
<dbReference type="GO" id="GO:0016616">
    <property type="term" value="F:oxidoreductase activity, acting on the CH-OH group of donors, NAD or NADP as acceptor"/>
    <property type="evidence" value="ECO:0007669"/>
    <property type="project" value="InterPro"/>
</dbReference>
<evidence type="ECO:0000256" key="3">
    <source>
        <dbReference type="ARBA" id="ARBA00022723"/>
    </source>
</evidence>
<dbReference type="EMBL" id="CP025198">
    <property type="protein sequence ID" value="AXE40223.1"/>
    <property type="molecule type" value="Genomic_DNA"/>
</dbReference>
<feature type="binding site" evidence="8">
    <location>
        <position position="430"/>
    </location>
    <ligand>
        <name>(S)-malate</name>
        <dbReference type="ChEBI" id="CHEBI:15589"/>
    </ligand>
</feature>
<evidence type="ECO:0000256" key="7">
    <source>
        <dbReference type="PIRSR" id="PIRSR000106-1"/>
    </source>
</evidence>
<dbReference type="Pfam" id="PF03949">
    <property type="entry name" value="Malic_M"/>
    <property type="match status" value="1"/>
</dbReference>
<evidence type="ECO:0000256" key="6">
    <source>
        <dbReference type="ARBA" id="ARBA00082317"/>
    </source>
</evidence>
<feature type="active site" description="Proton acceptor" evidence="7">
    <location>
        <position position="187"/>
    </location>
</feature>
<name>A0A344UY75_9ACTN</name>
<dbReference type="PROSITE" id="PS00331">
    <property type="entry name" value="MALIC_ENZYMES"/>
    <property type="match status" value="1"/>
</dbReference>
<dbReference type="SMART" id="SM00919">
    <property type="entry name" value="Malic_M"/>
    <property type="match status" value="1"/>
</dbReference>
<keyword evidence="14" id="KW-1185">Reference proteome</keyword>
<dbReference type="InterPro" id="IPR037062">
    <property type="entry name" value="Malic_N_dom_sf"/>
</dbReference>
<dbReference type="Proteomes" id="UP000251995">
    <property type="component" value="Chromosome"/>
</dbReference>
<comment type="cofactor">
    <cofactor evidence="9">
        <name>Mg(2+)</name>
        <dbReference type="ChEBI" id="CHEBI:18420"/>
    </cofactor>
    <cofactor evidence="9">
        <name>Mn(2+)</name>
        <dbReference type="ChEBI" id="CHEBI:29035"/>
    </cofactor>
    <text evidence="9">Divalent metal cations. Prefers magnesium or manganese.</text>
</comment>
<reference evidence="13 14" key="1">
    <citation type="submission" date="2017-12" db="EMBL/GenBank/DDBJ databases">
        <title>The whole genome sequence of the Acidipropionibacterium virtanenii sp. nov. type strain JS278.</title>
        <authorList>
            <person name="Laine P."/>
            <person name="Deptula P."/>
            <person name="Varmanen P."/>
            <person name="Auvinen P."/>
        </authorList>
    </citation>
    <scope>NUCLEOTIDE SEQUENCE [LARGE SCALE GENOMIC DNA]</scope>
    <source>
        <strain evidence="13 14">JS278</strain>
    </source>
</reference>
<dbReference type="OrthoDB" id="3314528at2"/>
<dbReference type="PIRSF" id="PIRSF000106">
    <property type="entry name" value="ME"/>
    <property type="match status" value="1"/>
</dbReference>
<dbReference type="GO" id="GO:0006108">
    <property type="term" value="P:malate metabolic process"/>
    <property type="evidence" value="ECO:0007669"/>
    <property type="project" value="TreeGrafter"/>
</dbReference>
<dbReference type="NCBIfam" id="NF010052">
    <property type="entry name" value="PRK13529.1"/>
    <property type="match status" value="1"/>
</dbReference>
<feature type="binding site" evidence="9">
    <location>
        <position position="258"/>
    </location>
    <ligand>
        <name>a divalent metal cation</name>
        <dbReference type="ChEBI" id="CHEBI:60240"/>
    </ligand>
</feature>
<evidence type="ECO:0000256" key="9">
    <source>
        <dbReference type="PIRSR" id="PIRSR000106-3"/>
    </source>
</evidence>
<dbReference type="InterPro" id="IPR015884">
    <property type="entry name" value="Malic_enzyme_CS"/>
</dbReference>
<dbReference type="GO" id="GO:0051287">
    <property type="term" value="F:NAD binding"/>
    <property type="evidence" value="ECO:0007669"/>
    <property type="project" value="InterPro"/>
</dbReference>
<dbReference type="GO" id="GO:0005829">
    <property type="term" value="C:cytosol"/>
    <property type="evidence" value="ECO:0007669"/>
    <property type="project" value="TreeGrafter"/>
</dbReference>
<feature type="binding site" evidence="9">
    <location>
        <position position="282"/>
    </location>
    <ligand>
        <name>a divalent metal cation</name>
        <dbReference type="ChEBI" id="CHEBI:60240"/>
    </ligand>
</feature>
<feature type="domain" description="Malic enzyme NAD-binding" evidence="11">
    <location>
        <begin position="283"/>
        <end position="542"/>
    </location>
</feature>
<evidence type="ECO:0000256" key="5">
    <source>
        <dbReference type="ARBA" id="ARBA00073308"/>
    </source>
</evidence>